<comment type="caution">
    <text evidence="1">The sequence shown here is derived from an EMBL/GenBank/DDBJ whole genome shotgun (WGS) entry which is preliminary data.</text>
</comment>
<dbReference type="Pfam" id="PF02423">
    <property type="entry name" value="OCD_Mu_crystall"/>
    <property type="match status" value="1"/>
</dbReference>
<dbReference type="Gene3D" id="3.40.50.720">
    <property type="entry name" value="NAD(P)-binding Rossmann-like Domain"/>
    <property type="match status" value="1"/>
</dbReference>
<dbReference type="GO" id="GO:0005737">
    <property type="term" value="C:cytoplasm"/>
    <property type="evidence" value="ECO:0007669"/>
    <property type="project" value="TreeGrafter"/>
</dbReference>
<accession>A0A423GBF4</accession>
<reference evidence="1 2" key="1">
    <citation type="submission" date="2016-10" db="EMBL/GenBank/DDBJ databases">
        <title>Comparative genome analysis of multiple Pseudomonas spp. focuses on biocontrol and plant growth promoting traits.</title>
        <authorList>
            <person name="Tao X.-Y."/>
            <person name="Taylor C.G."/>
        </authorList>
    </citation>
    <scope>NUCLEOTIDE SEQUENCE [LARGE SCALE GENOMIC DNA]</scope>
    <source>
        <strain evidence="1 2">Wood3</strain>
    </source>
</reference>
<dbReference type="InterPro" id="IPR003462">
    <property type="entry name" value="ODC_Mu_crystall"/>
</dbReference>
<protein>
    <submittedName>
        <fullName evidence="1">2,3-diaminopropionate biosynthesis protein SbnB</fullName>
    </submittedName>
</protein>
<dbReference type="InterPro" id="IPR023401">
    <property type="entry name" value="ODC_N"/>
</dbReference>
<dbReference type="GO" id="GO:0016639">
    <property type="term" value="F:oxidoreductase activity, acting on the CH-NH2 group of donors, NAD or NADP as acceptor"/>
    <property type="evidence" value="ECO:0007669"/>
    <property type="project" value="InterPro"/>
</dbReference>
<dbReference type="RefSeq" id="WP_053007411.1">
    <property type="nucleotide sequence ID" value="NZ_MOBC01000006.1"/>
</dbReference>
<evidence type="ECO:0000313" key="2">
    <source>
        <dbReference type="Proteomes" id="UP000284049"/>
    </source>
</evidence>
<gene>
    <name evidence="1" type="ORF">BK652_11645</name>
</gene>
<sequence length="344" mass="37648">MHDATHSTTPPLHVVKGSTVREVLRQFPDLAQDTVRETYLQHHRGATENPDSYFLRFKDSPADRIIALPAACMDGADKVAGIKWIASFPGNTRHNLQRASATLILNDLATGYPIALLEASIISAVRTAASAVLATHCLLGQRSEIPRLSFVGAGVISRTILEQFRVSRWAIGEVLIHDTDADSAQAFRAHALALGFNCRVLDTLEQALENDVVVLATNAAQPYIDERYAFKAGTVLLNISLRDLAPSQILGAFNVTDDIEHCLKANTSLHLTEQQVGHRDFIHGTLAQLVLGERNPDPSRPMIFSPFGLGVLDVALGKKIFDIAQAQQQSVPVTDFFESTLRWS</sequence>
<dbReference type="PIRSF" id="PIRSF001439">
    <property type="entry name" value="CryM"/>
    <property type="match status" value="1"/>
</dbReference>
<dbReference type="Proteomes" id="UP000284049">
    <property type="component" value="Unassembled WGS sequence"/>
</dbReference>
<dbReference type="Gene3D" id="3.30.1780.10">
    <property type="entry name" value="ornithine cyclodeaminase, domain 1"/>
    <property type="match status" value="1"/>
</dbReference>
<dbReference type="SUPFAM" id="SSF51735">
    <property type="entry name" value="NAD(P)-binding Rossmann-fold domains"/>
    <property type="match status" value="1"/>
</dbReference>
<dbReference type="InterPro" id="IPR023866">
    <property type="entry name" value="SbnB"/>
</dbReference>
<proteinExistence type="predicted"/>
<dbReference type="EMBL" id="MOBC01000006">
    <property type="protein sequence ID" value="ROM83844.1"/>
    <property type="molecule type" value="Genomic_DNA"/>
</dbReference>
<dbReference type="PANTHER" id="PTHR13812">
    <property type="entry name" value="KETIMINE REDUCTASE MU-CRYSTALLIN"/>
    <property type="match status" value="1"/>
</dbReference>
<organism evidence="1 2">
    <name type="scientific">Pseudomonas brassicacearum</name>
    <dbReference type="NCBI Taxonomy" id="930166"/>
    <lineage>
        <taxon>Bacteria</taxon>
        <taxon>Pseudomonadati</taxon>
        <taxon>Pseudomonadota</taxon>
        <taxon>Gammaproteobacteria</taxon>
        <taxon>Pseudomonadales</taxon>
        <taxon>Pseudomonadaceae</taxon>
        <taxon>Pseudomonas</taxon>
    </lineage>
</organism>
<dbReference type="GO" id="GO:0019290">
    <property type="term" value="P:siderophore biosynthetic process"/>
    <property type="evidence" value="ECO:0007669"/>
    <property type="project" value="InterPro"/>
</dbReference>
<dbReference type="InterPro" id="IPR036291">
    <property type="entry name" value="NAD(P)-bd_dom_sf"/>
</dbReference>
<dbReference type="PANTHER" id="PTHR13812:SF19">
    <property type="entry name" value="KETIMINE REDUCTASE MU-CRYSTALLIN"/>
    <property type="match status" value="1"/>
</dbReference>
<dbReference type="NCBIfam" id="TIGR03944">
    <property type="entry name" value="dehyd_SbnB_fam"/>
    <property type="match status" value="1"/>
</dbReference>
<evidence type="ECO:0000313" key="1">
    <source>
        <dbReference type="EMBL" id="ROM83844.1"/>
    </source>
</evidence>
<name>A0A423GBF4_9PSED</name>
<dbReference type="AlphaFoldDB" id="A0A423GBF4"/>